<keyword evidence="3" id="KW-0805">Transcription regulation</keyword>
<dbReference type="InterPro" id="IPR036864">
    <property type="entry name" value="Zn2-C6_fun-type_DNA-bd_sf"/>
</dbReference>
<dbReference type="Pfam" id="PF00172">
    <property type="entry name" value="Zn_clus"/>
    <property type="match status" value="1"/>
</dbReference>
<keyword evidence="4" id="KW-0238">DNA-binding</keyword>
<dbReference type="Pfam" id="PF11951">
    <property type="entry name" value="Fungal_trans_2"/>
    <property type="match status" value="1"/>
</dbReference>
<evidence type="ECO:0000256" key="2">
    <source>
        <dbReference type="ARBA" id="ARBA00022833"/>
    </source>
</evidence>
<evidence type="ECO:0000259" key="7">
    <source>
        <dbReference type="PROSITE" id="PS50048"/>
    </source>
</evidence>
<name>A0A1V6TFI2_9EURO</name>
<organism evidence="8 9">
    <name type="scientific">Penicillium steckii</name>
    <dbReference type="NCBI Taxonomy" id="303698"/>
    <lineage>
        <taxon>Eukaryota</taxon>
        <taxon>Fungi</taxon>
        <taxon>Dikarya</taxon>
        <taxon>Ascomycota</taxon>
        <taxon>Pezizomycotina</taxon>
        <taxon>Eurotiomycetes</taxon>
        <taxon>Eurotiomycetidae</taxon>
        <taxon>Eurotiales</taxon>
        <taxon>Aspergillaceae</taxon>
        <taxon>Penicillium</taxon>
    </lineage>
</organism>
<dbReference type="GO" id="GO:0008270">
    <property type="term" value="F:zinc ion binding"/>
    <property type="evidence" value="ECO:0007669"/>
    <property type="project" value="InterPro"/>
</dbReference>
<dbReference type="PRINTS" id="PR00755">
    <property type="entry name" value="AFLATOXINBRP"/>
</dbReference>
<reference evidence="9" key="1">
    <citation type="journal article" date="2017" name="Nat. Microbiol.">
        <title>Global analysis of biosynthetic gene clusters reveals vast potential of secondary metabolite production in Penicillium species.</title>
        <authorList>
            <person name="Nielsen J.C."/>
            <person name="Grijseels S."/>
            <person name="Prigent S."/>
            <person name="Ji B."/>
            <person name="Dainat J."/>
            <person name="Nielsen K.F."/>
            <person name="Frisvad J.C."/>
            <person name="Workman M."/>
            <person name="Nielsen J."/>
        </authorList>
    </citation>
    <scope>NUCLEOTIDE SEQUENCE [LARGE SCALE GENOMIC DNA]</scope>
    <source>
        <strain evidence="9">IBT 24891</strain>
    </source>
</reference>
<dbReference type="Proteomes" id="UP000191285">
    <property type="component" value="Unassembled WGS sequence"/>
</dbReference>
<dbReference type="InterPro" id="IPR052360">
    <property type="entry name" value="Transcr_Regulatory_Proteins"/>
</dbReference>
<keyword evidence="5" id="KW-0804">Transcription</keyword>
<dbReference type="GO" id="GO:0003677">
    <property type="term" value="F:DNA binding"/>
    <property type="evidence" value="ECO:0007669"/>
    <property type="project" value="UniProtKB-KW"/>
</dbReference>
<evidence type="ECO:0000256" key="6">
    <source>
        <dbReference type="ARBA" id="ARBA00023242"/>
    </source>
</evidence>
<evidence type="ECO:0000256" key="5">
    <source>
        <dbReference type="ARBA" id="ARBA00023163"/>
    </source>
</evidence>
<dbReference type="InterPro" id="IPR001138">
    <property type="entry name" value="Zn2Cys6_DnaBD"/>
</dbReference>
<protein>
    <recommendedName>
        <fullName evidence="7">Zn(2)-C6 fungal-type domain-containing protein</fullName>
    </recommendedName>
</protein>
<evidence type="ECO:0000256" key="1">
    <source>
        <dbReference type="ARBA" id="ARBA00022723"/>
    </source>
</evidence>
<sequence length="548" mass="61993">MATSVTTTRQRASRPKVRSGCLTCKARHVKCDEEKPACIRCIRTGRVCQGYSTPKPPPPPVPIPPPRRTLAPALTVHSATELHALEIFFIKTAPQLAGYFEHDFFRGCVLQLSLAEPTIRDAISALGMLHERTTTQKQLQDSPQTSSHLPMKLYNRAIRAIIDKVSGASHNTQLVAMVNILFICFEYFQGNLHAAASHITGGINLLNSWREMHQKESRQPWGQQYASVEANFMEKQVAPLLSLFNINTFQWGIDAGHLFLLNPVDDQGSLIQPKRFELLSEARVALMDLITITTWHFQQFDVLLEQGGPSDSETSKIQDIITQSFSEWGAKFDDLVQRQEQSWNETERRAADSIFIMRHGLYCEIASYSEYEPEDFDWDINRRAFDSTVGNRLNNIASDTERFSDELSRSLSLDFGMIFPLHGVAWRSKWPHLHRKGLDLRSRLPQLPSMPNSSAYNSISRRMVELESAYLDRTPEQAEAEGLPPPSRLRVHDFSVAVDKQEQGRLPVYAVTFWSKPDGPSGPWYFLTEHIHLGPGAHSKEATTLITA</sequence>
<keyword evidence="1" id="KW-0479">Metal-binding</keyword>
<gene>
    <name evidence="8" type="ORF">PENSTE_c006G04513</name>
</gene>
<proteinExistence type="predicted"/>
<feature type="domain" description="Zn(2)-C6 fungal-type" evidence="7">
    <location>
        <begin position="20"/>
        <end position="48"/>
    </location>
</feature>
<evidence type="ECO:0000256" key="4">
    <source>
        <dbReference type="ARBA" id="ARBA00023125"/>
    </source>
</evidence>
<dbReference type="Gene3D" id="4.10.240.10">
    <property type="entry name" value="Zn(2)-C6 fungal-type DNA-binding domain"/>
    <property type="match status" value="1"/>
</dbReference>
<accession>A0A1V6TFI2</accession>
<evidence type="ECO:0000256" key="3">
    <source>
        <dbReference type="ARBA" id="ARBA00023015"/>
    </source>
</evidence>
<keyword evidence="9" id="KW-1185">Reference proteome</keyword>
<dbReference type="PROSITE" id="PS00463">
    <property type="entry name" value="ZN2_CY6_FUNGAL_1"/>
    <property type="match status" value="1"/>
</dbReference>
<dbReference type="EMBL" id="MLKD01000006">
    <property type="protein sequence ID" value="OQE25102.1"/>
    <property type="molecule type" value="Genomic_DNA"/>
</dbReference>
<dbReference type="PROSITE" id="PS50048">
    <property type="entry name" value="ZN2_CY6_FUNGAL_2"/>
    <property type="match status" value="1"/>
</dbReference>
<dbReference type="InterPro" id="IPR021858">
    <property type="entry name" value="Fun_TF"/>
</dbReference>
<evidence type="ECO:0000313" key="8">
    <source>
        <dbReference type="EMBL" id="OQE25102.1"/>
    </source>
</evidence>
<evidence type="ECO:0000313" key="9">
    <source>
        <dbReference type="Proteomes" id="UP000191285"/>
    </source>
</evidence>
<keyword evidence="6" id="KW-0539">Nucleus</keyword>
<dbReference type="PANTHER" id="PTHR36206:SF12">
    <property type="entry name" value="ASPERCRYPTIN BIOSYNTHESIS CLUSTER-SPECIFIC TRANSCRIPTION REGULATOR ATNN-RELATED"/>
    <property type="match status" value="1"/>
</dbReference>
<comment type="caution">
    <text evidence="8">The sequence shown here is derived from an EMBL/GenBank/DDBJ whole genome shotgun (WGS) entry which is preliminary data.</text>
</comment>
<dbReference type="CDD" id="cd00067">
    <property type="entry name" value="GAL4"/>
    <property type="match status" value="1"/>
</dbReference>
<dbReference type="GO" id="GO:0000981">
    <property type="term" value="F:DNA-binding transcription factor activity, RNA polymerase II-specific"/>
    <property type="evidence" value="ECO:0007669"/>
    <property type="project" value="InterPro"/>
</dbReference>
<dbReference type="SMART" id="SM00066">
    <property type="entry name" value="GAL4"/>
    <property type="match status" value="1"/>
</dbReference>
<dbReference type="AlphaFoldDB" id="A0A1V6TFI2"/>
<dbReference type="OrthoDB" id="2593732at2759"/>
<dbReference type="SUPFAM" id="SSF57701">
    <property type="entry name" value="Zn2/Cys6 DNA-binding domain"/>
    <property type="match status" value="1"/>
</dbReference>
<dbReference type="STRING" id="303698.A0A1V6TFI2"/>
<keyword evidence="2" id="KW-0862">Zinc</keyword>
<dbReference type="PANTHER" id="PTHR36206">
    <property type="entry name" value="ASPERCRYPTIN BIOSYNTHESIS CLUSTER-SPECIFIC TRANSCRIPTION REGULATOR ATNN-RELATED"/>
    <property type="match status" value="1"/>
</dbReference>